<sequence length="131" mass="15382">MDGELYSRWLYAHSDPVRKDLRRAQGSFTFSSQSRERKHRLRGITKTSSCLSNTRFRAVIRLVSRYRIVGAPEGHLGRLYPPESRAPPDTCREFHLASRNVHLIRIGFSRKVDFFALDRSVEPPKKRRERQ</sequence>
<evidence type="ECO:0000313" key="2">
    <source>
        <dbReference type="Proteomes" id="UP000324632"/>
    </source>
</evidence>
<name>A0A5A9PFI4_9TELE</name>
<protein>
    <submittedName>
        <fullName evidence="1">Uncharacterized protein</fullName>
    </submittedName>
</protein>
<comment type="caution">
    <text evidence="1">The sequence shown here is derived from an EMBL/GenBank/DDBJ whole genome shotgun (WGS) entry which is preliminary data.</text>
</comment>
<dbReference type="Proteomes" id="UP000324632">
    <property type="component" value="Chromosome 6"/>
</dbReference>
<organism evidence="1 2">
    <name type="scientific">Triplophysa tibetana</name>
    <dbReference type="NCBI Taxonomy" id="1572043"/>
    <lineage>
        <taxon>Eukaryota</taxon>
        <taxon>Metazoa</taxon>
        <taxon>Chordata</taxon>
        <taxon>Craniata</taxon>
        <taxon>Vertebrata</taxon>
        <taxon>Euteleostomi</taxon>
        <taxon>Actinopterygii</taxon>
        <taxon>Neopterygii</taxon>
        <taxon>Teleostei</taxon>
        <taxon>Ostariophysi</taxon>
        <taxon>Cypriniformes</taxon>
        <taxon>Nemacheilidae</taxon>
        <taxon>Triplophysa</taxon>
    </lineage>
</organism>
<accession>A0A5A9PFI4</accession>
<evidence type="ECO:0000313" key="1">
    <source>
        <dbReference type="EMBL" id="KAA0719676.1"/>
    </source>
</evidence>
<reference evidence="1 2" key="1">
    <citation type="journal article" date="2019" name="Mol. Ecol. Resour.">
        <title>Chromosome-level genome assembly of Triplophysa tibetana, a fish adapted to the harsh high-altitude environment of the Tibetan Plateau.</title>
        <authorList>
            <person name="Yang X."/>
            <person name="Liu H."/>
            <person name="Ma Z."/>
            <person name="Zou Y."/>
            <person name="Zou M."/>
            <person name="Mao Y."/>
            <person name="Li X."/>
            <person name="Wang H."/>
            <person name="Chen T."/>
            <person name="Wang W."/>
            <person name="Yang R."/>
        </authorList>
    </citation>
    <scope>NUCLEOTIDE SEQUENCE [LARGE SCALE GENOMIC DNA]</scope>
    <source>
        <strain evidence="1">TTIB1903HZAU</strain>
        <tissue evidence="1">Muscle</tissue>
    </source>
</reference>
<gene>
    <name evidence="1" type="ORF">E1301_Tti024168</name>
</gene>
<dbReference type="EMBL" id="SOYY01000006">
    <property type="protein sequence ID" value="KAA0719676.1"/>
    <property type="molecule type" value="Genomic_DNA"/>
</dbReference>
<dbReference type="AlphaFoldDB" id="A0A5A9PFI4"/>
<proteinExistence type="predicted"/>
<keyword evidence="2" id="KW-1185">Reference proteome</keyword>